<dbReference type="Proteomes" id="UP000827872">
    <property type="component" value="Linkage Group LG15"/>
</dbReference>
<proteinExistence type="predicted"/>
<reference evidence="1" key="1">
    <citation type="submission" date="2021-08" db="EMBL/GenBank/DDBJ databases">
        <title>The first chromosome-level gecko genome reveals the dynamic sex chromosomes of Neotropical dwarf geckos (Sphaerodactylidae: Sphaerodactylus).</title>
        <authorList>
            <person name="Pinto B.J."/>
            <person name="Keating S.E."/>
            <person name="Gamble T."/>
        </authorList>
    </citation>
    <scope>NUCLEOTIDE SEQUENCE</scope>
    <source>
        <strain evidence="1">TG3544</strain>
    </source>
</reference>
<accession>A0ACB8EWW0</accession>
<gene>
    <name evidence="1" type="ORF">K3G42_014272</name>
</gene>
<dbReference type="EMBL" id="CM037628">
    <property type="protein sequence ID" value="KAH7997245.1"/>
    <property type="molecule type" value="Genomic_DNA"/>
</dbReference>
<protein>
    <submittedName>
        <fullName evidence="1">Uncharacterized protein</fullName>
    </submittedName>
</protein>
<name>A0ACB8EWW0_9SAUR</name>
<organism evidence="1 2">
    <name type="scientific">Sphaerodactylus townsendi</name>
    <dbReference type="NCBI Taxonomy" id="933632"/>
    <lineage>
        <taxon>Eukaryota</taxon>
        <taxon>Metazoa</taxon>
        <taxon>Chordata</taxon>
        <taxon>Craniata</taxon>
        <taxon>Vertebrata</taxon>
        <taxon>Euteleostomi</taxon>
        <taxon>Lepidosauria</taxon>
        <taxon>Squamata</taxon>
        <taxon>Bifurcata</taxon>
        <taxon>Gekkota</taxon>
        <taxon>Sphaerodactylidae</taxon>
        <taxon>Sphaerodactylus</taxon>
    </lineage>
</organism>
<keyword evidence="2" id="KW-1185">Reference proteome</keyword>
<evidence type="ECO:0000313" key="1">
    <source>
        <dbReference type="EMBL" id="KAH7997245.1"/>
    </source>
</evidence>
<comment type="caution">
    <text evidence="1">The sequence shown here is derived from an EMBL/GenBank/DDBJ whole genome shotgun (WGS) entry which is preliminary data.</text>
</comment>
<sequence>MILLFHPESVVSFFSCAAARSYTDQLGRNFVGAEEAAAERRLPFLTSKFIPVRGTTAHHAFLGCVRPPYGCRVTTSMPEEAEMILRFDQGRADAIKPIDSF</sequence>
<evidence type="ECO:0000313" key="2">
    <source>
        <dbReference type="Proteomes" id="UP000827872"/>
    </source>
</evidence>